<dbReference type="PANTHER" id="PTHR34512">
    <property type="entry name" value="CELL SURFACE PROTEIN"/>
    <property type="match status" value="1"/>
</dbReference>
<dbReference type="Proteomes" id="UP000264541">
    <property type="component" value="Unassembled WGS sequence"/>
</dbReference>
<evidence type="ECO:0000313" key="3">
    <source>
        <dbReference type="Proteomes" id="UP000264541"/>
    </source>
</evidence>
<dbReference type="OrthoDB" id="105314at2"/>
<reference evidence="2 3" key="1">
    <citation type="submission" date="2018-08" db="EMBL/GenBank/DDBJ databases">
        <title>Bacillus chawlae sp. nov., Bacillus glennii sp. nov., and Bacillus saganii sp. nov. Isolated from the Vehicle Assembly Building at Kennedy Space Center where the Viking Spacecraft were Assembled.</title>
        <authorList>
            <person name="Seuylemezian A."/>
            <person name="Vaishampayan P."/>
        </authorList>
    </citation>
    <scope>NUCLEOTIDE SEQUENCE [LARGE SCALE GENOMIC DNA]</scope>
    <source>
        <strain evidence="2 3">V47-23a</strain>
    </source>
</reference>
<accession>A0A372LM98</accession>
<dbReference type="PANTHER" id="PTHR34512:SF30">
    <property type="entry name" value="OUTER MEMBRANE PROTEIN ASSEMBLY FACTOR BAMB"/>
    <property type="match status" value="1"/>
</dbReference>
<dbReference type="AlphaFoldDB" id="A0A372LM98"/>
<comment type="caution">
    <text evidence="2">The sequence shown here is derived from an EMBL/GenBank/DDBJ whole genome shotgun (WGS) entry which is preliminary data.</text>
</comment>
<dbReference type="InterPro" id="IPR002372">
    <property type="entry name" value="PQQ_rpt_dom"/>
</dbReference>
<dbReference type="EMBL" id="QVTE01000034">
    <property type="protein sequence ID" value="RFU68329.1"/>
    <property type="molecule type" value="Genomic_DNA"/>
</dbReference>
<gene>
    <name evidence="2" type="ORF">D0469_12520</name>
</gene>
<proteinExistence type="predicted"/>
<dbReference type="Gene3D" id="2.130.10.10">
    <property type="entry name" value="YVTN repeat-like/Quinoprotein amine dehydrogenase"/>
    <property type="match status" value="1"/>
</dbReference>
<evidence type="ECO:0000259" key="1">
    <source>
        <dbReference type="Pfam" id="PF13360"/>
    </source>
</evidence>
<feature type="domain" description="Pyrrolo-quinoline quinone repeat" evidence="1">
    <location>
        <begin position="440"/>
        <end position="526"/>
    </location>
</feature>
<dbReference type="SUPFAM" id="SSF50998">
    <property type="entry name" value="Quinoprotein alcohol dehydrogenase-like"/>
    <property type="match status" value="2"/>
</dbReference>
<dbReference type="RefSeq" id="WP_117327078.1">
    <property type="nucleotide sequence ID" value="NZ_QVTE01000034.1"/>
</dbReference>
<dbReference type="InterPro" id="IPR011047">
    <property type="entry name" value="Quinoprotein_ADH-like_sf"/>
</dbReference>
<dbReference type="InterPro" id="IPR015943">
    <property type="entry name" value="WD40/YVTN_repeat-like_dom_sf"/>
</dbReference>
<keyword evidence="3" id="KW-1185">Reference proteome</keyword>
<dbReference type="Pfam" id="PF13360">
    <property type="entry name" value="PQQ_2"/>
    <property type="match status" value="1"/>
</dbReference>
<protein>
    <submittedName>
        <fullName evidence="2">Pyrrolo-quinoline quinone</fullName>
    </submittedName>
</protein>
<name>A0A372LM98_9BACI</name>
<organism evidence="2 3">
    <name type="scientific">Peribacillus saganii</name>
    <dbReference type="NCBI Taxonomy" id="2303992"/>
    <lineage>
        <taxon>Bacteria</taxon>
        <taxon>Bacillati</taxon>
        <taxon>Bacillota</taxon>
        <taxon>Bacilli</taxon>
        <taxon>Bacillales</taxon>
        <taxon>Bacillaceae</taxon>
        <taxon>Peribacillus</taxon>
    </lineage>
</organism>
<evidence type="ECO:0000313" key="2">
    <source>
        <dbReference type="EMBL" id="RFU68329.1"/>
    </source>
</evidence>
<sequence>MMRVLMKIYLSLCIILFSLFYPIGANIIFAPSPKDSVKASAAAIENKKWDPVHINPLPSSKSVAFAFSNKARVATKPFPAQFQTVNGILTFRGGPARNSAVMGTPIIKEGKLRKSWSFRTSSSPRWGGGAGWTGQPSVIEWNKREQQIMNVYPEYKKKASFKELMYGSLDGKVYFLDPSTGKQTRKPIDIHNPIKGSVALDPRGYPLLYVGQGIPQTGKIGFRIYSLIDQSLLAFIPGMDSFAFRGWGAFDSSPLINREDDSMVVGGENGLVCLIKLFTNYDPTNKRIKISPVTTKYRYKQQKNAYPGIENSISVYKNIAYFADNGGGIQALDLIKKRPIWANPAYDDTDASLVIEESGGVPFLYTGSEIDKQGTKGYARLQKLNGLNGKVMWEKKIPGFSVKGENPVNGGVLGTPIVGKGPLAGQVIYNISRYKTINGGLLISLDTKTGKEKWRLQLPNYAWSSTVAVYTSNQKAFLVQGDSVGNLYLINQLGKVVTKINLGANIEASPIVVGQQIIVATRGGAFHSVGIR</sequence>